<gene>
    <name evidence="7" type="ORF">NE237_026372</name>
</gene>
<dbReference type="OrthoDB" id="748092at2759"/>
<evidence type="ECO:0000313" key="8">
    <source>
        <dbReference type="Proteomes" id="UP001141806"/>
    </source>
</evidence>
<comment type="caution">
    <text evidence="7">The sequence shown here is derived from an EMBL/GenBank/DDBJ whole genome shotgun (WGS) entry which is preliminary data.</text>
</comment>
<evidence type="ECO:0000256" key="5">
    <source>
        <dbReference type="SAM" id="Phobius"/>
    </source>
</evidence>
<dbReference type="InterPro" id="IPR044839">
    <property type="entry name" value="NDR1-like"/>
</dbReference>
<dbReference type="Proteomes" id="UP001141806">
    <property type="component" value="Unassembled WGS sequence"/>
</dbReference>
<dbReference type="GO" id="GO:0098542">
    <property type="term" value="P:defense response to other organism"/>
    <property type="evidence" value="ECO:0007669"/>
    <property type="project" value="InterPro"/>
</dbReference>
<proteinExistence type="predicted"/>
<keyword evidence="3 5" id="KW-1133">Transmembrane helix</keyword>
<dbReference type="PANTHER" id="PTHR31234">
    <property type="entry name" value="LATE EMBRYOGENESIS ABUNDANT (LEA) HYDROXYPROLINE-RICH GLYCOPROTEIN FAMILY"/>
    <property type="match status" value="1"/>
</dbReference>
<evidence type="ECO:0000256" key="3">
    <source>
        <dbReference type="ARBA" id="ARBA00022989"/>
    </source>
</evidence>
<accession>A0A9Q0H612</accession>
<evidence type="ECO:0000256" key="1">
    <source>
        <dbReference type="ARBA" id="ARBA00004167"/>
    </source>
</evidence>
<protein>
    <recommendedName>
        <fullName evidence="6">Late embryogenesis abundant protein LEA-2 subgroup domain-containing protein</fullName>
    </recommendedName>
</protein>
<dbReference type="EMBL" id="JAMYWD010000010">
    <property type="protein sequence ID" value="KAJ4959261.1"/>
    <property type="molecule type" value="Genomic_DNA"/>
</dbReference>
<dbReference type="AlphaFoldDB" id="A0A9Q0H612"/>
<keyword evidence="4 5" id="KW-0472">Membrane</keyword>
<feature type="transmembrane region" description="Helical" evidence="5">
    <location>
        <begin position="26"/>
        <end position="50"/>
    </location>
</feature>
<evidence type="ECO:0000256" key="2">
    <source>
        <dbReference type="ARBA" id="ARBA00022692"/>
    </source>
</evidence>
<feature type="domain" description="Late embryogenesis abundant protein LEA-2 subgroup" evidence="6">
    <location>
        <begin position="88"/>
        <end position="170"/>
    </location>
</feature>
<sequence length="230" mass="25796">MADYVYSCCQELQYRHGCSCFQKCCFFILVFLVVIAAAVGATILIVILILKPRKPSFSLQSLTKDSFKLDVSSGGSDVYLSFVASLTMNAQNPNKFGLNYTYSRLGVLHKGTPIGTIEIPEFYQPARSNNISVRAQLVLEHVNVNQIIGGLESRIKDYVSFRVVGDVRSHLRILHITLPTIKVAIDCKLNVDYQMFIFNSAIFSMRRYQRASVLRNSPSFSTECSLVVCI</sequence>
<keyword evidence="2 5" id="KW-0812">Transmembrane</keyword>
<evidence type="ECO:0000259" key="6">
    <source>
        <dbReference type="Pfam" id="PF03168"/>
    </source>
</evidence>
<evidence type="ECO:0000313" key="7">
    <source>
        <dbReference type="EMBL" id="KAJ4959261.1"/>
    </source>
</evidence>
<name>A0A9Q0H612_9MAGN</name>
<dbReference type="PANTHER" id="PTHR31234:SF54">
    <property type="entry name" value="LATE EMBRYOGENESIS ABUNDANT PROTEIN LEA-2 SUBGROUP DOMAIN-CONTAINING PROTEIN"/>
    <property type="match status" value="1"/>
</dbReference>
<dbReference type="GO" id="GO:0005886">
    <property type="term" value="C:plasma membrane"/>
    <property type="evidence" value="ECO:0007669"/>
    <property type="project" value="TreeGrafter"/>
</dbReference>
<dbReference type="SUPFAM" id="SSF117070">
    <property type="entry name" value="LEA14-like"/>
    <property type="match status" value="1"/>
</dbReference>
<evidence type="ECO:0000256" key="4">
    <source>
        <dbReference type="ARBA" id="ARBA00023136"/>
    </source>
</evidence>
<reference evidence="7" key="1">
    <citation type="journal article" date="2023" name="Plant J.">
        <title>The genome of the king protea, Protea cynaroides.</title>
        <authorList>
            <person name="Chang J."/>
            <person name="Duong T.A."/>
            <person name="Schoeman C."/>
            <person name="Ma X."/>
            <person name="Roodt D."/>
            <person name="Barker N."/>
            <person name="Li Z."/>
            <person name="Van de Peer Y."/>
            <person name="Mizrachi E."/>
        </authorList>
    </citation>
    <scope>NUCLEOTIDE SEQUENCE</scope>
    <source>
        <tissue evidence="7">Young leaves</tissue>
    </source>
</reference>
<organism evidence="7 8">
    <name type="scientific">Protea cynaroides</name>
    <dbReference type="NCBI Taxonomy" id="273540"/>
    <lineage>
        <taxon>Eukaryota</taxon>
        <taxon>Viridiplantae</taxon>
        <taxon>Streptophyta</taxon>
        <taxon>Embryophyta</taxon>
        <taxon>Tracheophyta</taxon>
        <taxon>Spermatophyta</taxon>
        <taxon>Magnoliopsida</taxon>
        <taxon>Proteales</taxon>
        <taxon>Proteaceae</taxon>
        <taxon>Protea</taxon>
    </lineage>
</organism>
<comment type="subcellular location">
    <subcellularLocation>
        <location evidence="1">Membrane</location>
        <topology evidence="1">Single-pass membrane protein</topology>
    </subcellularLocation>
</comment>
<dbReference type="InterPro" id="IPR004864">
    <property type="entry name" value="LEA_2"/>
</dbReference>
<keyword evidence="8" id="KW-1185">Reference proteome</keyword>
<dbReference type="Pfam" id="PF03168">
    <property type="entry name" value="LEA_2"/>
    <property type="match status" value="1"/>
</dbReference>